<evidence type="ECO:0000256" key="6">
    <source>
        <dbReference type="ARBA" id="ARBA00022801"/>
    </source>
</evidence>
<evidence type="ECO:0000313" key="16">
    <source>
        <dbReference type="Proteomes" id="UP000766486"/>
    </source>
</evidence>
<keyword evidence="5" id="KW-0999">Mitochondrion inner membrane</keyword>
<comment type="caution">
    <text evidence="15">The sequence shown here is derived from an EMBL/GenBank/DDBJ whole genome shotgun (WGS) entry which is preliminary data.</text>
</comment>
<evidence type="ECO:0000256" key="1">
    <source>
        <dbReference type="ARBA" id="ARBA00004434"/>
    </source>
</evidence>
<accession>A0ABY6ULW2</accession>
<dbReference type="Proteomes" id="UP000766486">
    <property type="component" value="Unassembled WGS sequence"/>
</dbReference>
<evidence type="ECO:0000256" key="7">
    <source>
        <dbReference type="ARBA" id="ARBA00022840"/>
    </source>
</evidence>
<organism evidence="15 16">
    <name type="scientific">Bionectria ochroleuca</name>
    <name type="common">Gliocladium roseum</name>
    <dbReference type="NCBI Taxonomy" id="29856"/>
    <lineage>
        <taxon>Eukaryota</taxon>
        <taxon>Fungi</taxon>
        <taxon>Dikarya</taxon>
        <taxon>Ascomycota</taxon>
        <taxon>Pezizomycotina</taxon>
        <taxon>Sordariomycetes</taxon>
        <taxon>Hypocreomycetidae</taxon>
        <taxon>Hypocreales</taxon>
        <taxon>Bionectriaceae</taxon>
        <taxon>Clonostachys</taxon>
    </lineage>
</organism>
<evidence type="ECO:0000313" key="15">
    <source>
        <dbReference type="EMBL" id="VUC31004.1"/>
    </source>
</evidence>
<keyword evidence="3" id="KW-0812">Transmembrane</keyword>
<keyword evidence="4 12" id="KW-0547">Nucleotide-binding</keyword>
<dbReference type="InterPro" id="IPR003959">
    <property type="entry name" value="ATPase_AAA_core"/>
</dbReference>
<dbReference type="InterPro" id="IPR057495">
    <property type="entry name" value="AAA_lid_BCS1"/>
</dbReference>
<dbReference type="Pfam" id="PF25426">
    <property type="entry name" value="AAA_lid_BCS1"/>
    <property type="match status" value="1"/>
</dbReference>
<dbReference type="InterPro" id="IPR027417">
    <property type="entry name" value="P-loop_NTPase"/>
</dbReference>
<evidence type="ECO:0000256" key="4">
    <source>
        <dbReference type="ARBA" id="ARBA00022741"/>
    </source>
</evidence>
<dbReference type="InterPro" id="IPR003960">
    <property type="entry name" value="ATPase_AAA_CS"/>
</dbReference>
<evidence type="ECO:0000259" key="14">
    <source>
        <dbReference type="SMART" id="SM01024"/>
    </source>
</evidence>
<feature type="domain" description="AAA+ ATPase" evidence="13">
    <location>
        <begin position="249"/>
        <end position="393"/>
    </location>
</feature>
<dbReference type="Pfam" id="PF00004">
    <property type="entry name" value="AAA"/>
    <property type="match status" value="1"/>
</dbReference>
<evidence type="ECO:0000256" key="10">
    <source>
        <dbReference type="ARBA" id="ARBA00023136"/>
    </source>
</evidence>
<feature type="domain" description="BCS1 N-terminal" evidence="14">
    <location>
        <begin position="44"/>
        <end position="216"/>
    </location>
</feature>
<dbReference type="Pfam" id="PF08740">
    <property type="entry name" value="BCS1_N"/>
    <property type="match status" value="1"/>
</dbReference>
<dbReference type="SMART" id="SM00382">
    <property type="entry name" value="AAA"/>
    <property type="match status" value="1"/>
</dbReference>
<dbReference type="PROSITE" id="PS00674">
    <property type="entry name" value="AAA"/>
    <property type="match status" value="1"/>
</dbReference>
<dbReference type="PANTHER" id="PTHR23070">
    <property type="entry name" value="BCS1 AAA-TYPE ATPASE"/>
    <property type="match status" value="1"/>
</dbReference>
<name>A0ABY6ULW2_BIOOC</name>
<evidence type="ECO:0008006" key="17">
    <source>
        <dbReference type="Google" id="ProtNLM"/>
    </source>
</evidence>
<evidence type="ECO:0000256" key="12">
    <source>
        <dbReference type="RuleBase" id="RU003651"/>
    </source>
</evidence>
<comment type="subcellular location">
    <subcellularLocation>
        <location evidence="1">Mitochondrion inner membrane</location>
        <topology evidence="1">Single-pass membrane protein</topology>
    </subcellularLocation>
</comment>
<reference evidence="15 16" key="1">
    <citation type="submission" date="2019-06" db="EMBL/GenBank/DDBJ databases">
        <authorList>
            <person name="Broberg M."/>
        </authorList>
    </citation>
    <scope>NUCLEOTIDE SEQUENCE [LARGE SCALE GENOMIC DNA]</scope>
</reference>
<keyword evidence="10" id="KW-0472">Membrane</keyword>
<proteinExistence type="inferred from homology"/>
<comment type="catalytic activity">
    <reaction evidence="11">
        <text>ATP + H2O = ADP + phosphate + H(+)</text>
        <dbReference type="Rhea" id="RHEA:13065"/>
        <dbReference type="ChEBI" id="CHEBI:15377"/>
        <dbReference type="ChEBI" id="CHEBI:15378"/>
        <dbReference type="ChEBI" id="CHEBI:30616"/>
        <dbReference type="ChEBI" id="CHEBI:43474"/>
        <dbReference type="ChEBI" id="CHEBI:456216"/>
    </reaction>
    <physiologicalReaction direction="left-to-right" evidence="11">
        <dbReference type="Rhea" id="RHEA:13066"/>
    </physiologicalReaction>
</comment>
<protein>
    <recommendedName>
        <fullName evidence="17">AAA+ ATPase domain-containing protein</fullName>
    </recommendedName>
</protein>
<keyword evidence="16" id="KW-1185">Reference proteome</keyword>
<evidence type="ECO:0000256" key="9">
    <source>
        <dbReference type="ARBA" id="ARBA00023128"/>
    </source>
</evidence>
<dbReference type="SUPFAM" id="SSF52540">
    <property type="entry name" value="P-loop containing nucleoside triphosphate hydrolases"/>
    <property type="match status" value="1"/>
</dbReference>
<keyword evidence="7 12" id="KW-0067">ATP-binding</keyword>
<keyword evidence="9" id="KW-0496">Mitochondrion</keyword>
<sequence>MDSLASKRPVNRLASPYSFLATLARGSPLDRVLTSEVNGYASIALIFGLFSLFRTLYRRGGPWIFKYLTSTIYLRHDDEAFEMLSAWINAHGVDGLSRTFLARVSSKRRDKRFSRHSVTPDRNKEVQYSPWEGSFMFWYKGRPISYRTTVNEVDGDRDVQVALTCFGRSSRILKTLLSECREFYLAESRHKTGIFKHRQDMWRKAGQKNARPLTTVILPSKEKDALINDIETFLDEDTKIWYTEHAIPYQRGYLLCGPPGTGKSSMSLSIAGHFDMDIYVINLTNANDQTLEELFLQLPDKCLVLLEDIDAAGLSRQPQVTFSSISSKMGSAKGSSGPLTGGVTLSGLLNTLDGVSSQSGRIVVMTTNYASDLDQALIRPGRVDFKVEFQLADKDVVAGLFRFVYGQPTGESLETKVDPDLEEQVNQFASLVPASSFSQAEILSHLLQWRKDPAGAIENGQTWVHRMLQDKSRRPLKTSIKDDSLTMEGDSDC</sequence>
<evidence type="ECO:0000256" key="3">
    <source>
        <dbReference type="ARBA" id="ARBA00022692"/>
    </source>
</evidence>
<evidence type="ECO:0000256" key="5">
    <source>
        <dbReference type="ARBA" id="ARBA00022792"/>
    </source>
</evidence>
<dbReference type="InterPro" id="IPR050747">
    <property type="entry name" value="Mitochondrial_chaperone_BCS1"/>
</dbReference>
<dbReference type="EMBL" id="CABFNS010000826">
    <property type="protein sequence ID" value="VUC31004.1"/>
    <property type="molecule type" value="Genomic_DNA"/>
</dbReference>
<dbReference type="Gene3D" id="3.40.50.300">
    <property type="entry name" value="P-loop containing nucleotide triphosphate hydrolases"/>
    <property type="match status" value="1"/>
</dbReference>
<keyword evidence="8" id="KW-1133">Transmembrane helix</keyword>
<evidence type="ECO:0000256" key="2">
    <source>
        <dbReference type="ARBA" id="ARBA00007448"/>
    </source>
</evidence>
<dbReference type="SMART" id="SM01024">
    <property type="entry name" value="BCS1_N"/>
    <property type="match status" value="1"/>
</dbReference>
<comment type="similarity">
    <text evidence="2">Belongs to the AAA ATPase family. BCS1 subfamily.</text>
</comment>
<dbReference type="InterPro" id="IPR014851">
    <property type="entry name" value="BCS1_N"/>
</dbReference>
<evidence type="ECO:0000259" key="13">
    <source>
        <dbReference type="SMART" id="SM00382"/>
    </source>
</evidence>
<evidence type="ECO:0000256" key="8">
    <source>
        <dbReference type="ARBA" id="ARBA00022989"/>
    </source>
</evidence>
<gene>
    <name evidence="15" type="ORF">CLO192961_LOCUS296354</name>
</gene>
<keyword evidence="6" id="KW-0378">Hydrolase</keyword>
<evidence type="ECO:0000256" key="11">
    <source>
        <dbReference type="ARBA" id="ARBA00048778"/>
    </source>
</evidence>
<dbReference type="InterPro" id="IPR003593">
    <property type="entry name" value="AAA+_ATPase"/>
</dbReference>